<reference evidence="10" key="1">
    <citation type="submission" date="2023-03" db="EMBL/GenBank/DDBJ databases">
        <title>Massive genome expansion in bonnet fungi (Mycena s.s.) driven by repeated elements and novel gene families across ecological guilds.</title>
        <authorList>
            <consortium name="Lawrence Berkeley National Laboratory"/>
            <person name="Harder C.B."/>
            <person name="Miyauchi S."/>
            <person name="Viragh M."/>
            <person name="Kuo A."/>
            <person name="Thoen E."/>
            <person name="Andreopoulos B."/>
            <person name="Lu D."/>
            <person name="Skrede I."/>
            <person name="Drula E."/>
            <person name="Henrissat B."/>
            <person name="Morin E."/>
            <person name="Kohler A."/>
            <person name="Barry K."/>
            <person name="LaButti K."/>
            <person name="Morin E."/>
            <person name="Salamov A."/>
            <person name="Lipzen A."/>
            <person name="Mereny Z."/>
            <person name="Hegedus B."/>
            <person name="Baldrian P."/>
            <person name="Stursova M."/>
            <person name="Weitz H."/>
            <person name="Taylor A."/>
            <person name="Grigoriev I.V."/>
            <person name="Nagy L.G."/>
            <person name="Martin F."/>
            <person name="Kauserud H."/>
        </authorList>
    </citation>
    <scope>NUCLEOTIDE SEQUENCE</scope>
    <source>
        <strain evidence="10">CBHHK002</strain>
    </source>
</reference>
<dbReference type="PROSITE" id="PS00028">
    <property type="entry name" value="ZINC_FINGER_C2H2_1"/>
    <property type="match status" value="1"/>
</dbReference>
<comment type="caution">
    <text evidence="10">The sequence shown here is derived from an EMBL/GenBank/DDBJ whole genome shotgun (WGS) entry which is preliminary data.</text>
</comment>
<evidence type="ECO:0000256" key="7">
    <source>
        <dbReference type="ARBA" id="ARBA00023242"/>
    </source>
</evidence>
<evidence type="ECO:0000256" key="1">
    <source>
        <dbReference type="ARBA" id="ARBA00004123"/>
    </source>
</evidence>
<keyword evidence="4" id="KW-0862">Zinc</keyword>
<dbReference type="Gene3D" id="3.30.160.60">
    <property type="entry name" value="Classic Zinc Finger"/>
    <property type="match status" value="1"/>
</dbReference>
<dbReference type="PANTHER" id="PTHR46179">
    <property type="entry name" value="ZINC FINGER PROTEIN"/>
    <property type="match status" value="1"/>
</dbReference>
<evidence type="ECO:0000313" key="10">
    <source>
        <dbReference type="EMBL" id="KAJ7350372.1"/>
    </source>
</evidence>
<gene>
    <name evidence="10" type="ORF">DFH08DRAFT_108248</name>
</gene>
<dbReference type="GO" id="GO:0005634">
    <property type="term" value="C:nucleus"/>
    <property type="evidence" value="ECO:0007669"/>
    <property type="project" value="UniProtKB-SubCell"/>
</dbReference>
<dbReference type="InterPro" id="IPR036236">
    <property type="entry name" value="Znf_C2H2_sf"/>
</dbReference>
<keyword evidence="2" id="KW-0479">Metal-binding</keyword>
<comment type="subcellular location">
    <subcellularLocation>
        <location evidence="1">Nucleus</location>
    </subcellularLocation>
</comment>
<feature type="domain" description="C2H2-type" evidence="9">
    <location>
        <begin position="72"/>
        <end position="102"/>
    </location>
</feature>
<proteinExistence type="predicted"/>
<keyword evidence="3 8" id="KW-0863">Zinc-finger</keyword>
<keyword evidence="11" id="KW-1185">Reference proteome</keyword>
<name>A0AAD7A684_9AGAR</name>
<protein>
    <recommendedName>
        <fullName evidence="9">C2H2-type domain-containing protein</fullName>
    </recommendedName>
</protein>
<evidence type="ECO:0000256" key="4">
    <source>
        <dbReference type="ARBA" id="ARBA00022833"/>
    </source>
</evidence>
<evidence type="ECO:0000256" key="6">
    <source>
        <dbReference type="ARBA" id="ARBA00023163"/>
    </source>
</evidence>
<evidence type="ECO:0000256" key="8">
    <source>
        <dbReference type="PROSITE-ProRule" id="PRU00042"/>
    </source>
</evidence>
<dbReference type="GO" id="GO:0008270">
    <property type="term" value="F:zinc ion binding"/>
    <property type="evidence" value="ECO:0007669"/>
    <property type="project" value="UniProtKB-KW"/>
</dbReference>
<dbReference type="EMBL" id="JARIHO010000014">
    <property type="protein sequence ID" value="KAJ7350372.1"/>
    <property type="molecule type" value="Genomic_DNA"/>
</dbReference>
<keyword evidence="7" id="KW-0539">Nucleus</keyword>
<dbReference type="Proteomes" id="UP001218218">
    <property type="component" value="Unassembled WGS sequence"/>
</dbReference>
<dbReference type="GO" id="GO:0006357">
    <property type="term" value="P:regulation of transcription by RNA polymerase II"/>
    <property type="evidence" value="ECO:0007669"/>
    <property type="project" value="TreeGrafter"/>
</dbReference>
<dbReference type="SUPFAM" id="SSF57667">
    <property type="entry name" value="beta-beta-alpha zinc fingers"/>
    <property type="match status" value="1"/>
</dbReference>
<evidence type="ECO:0000313" key="11">
    <source>
        <dbReference type="Proteomes" id="UP001218218"/>
    </source>
</evidence>
<keyword evidence="5" id="KW-0805">Transcription regulation</keyword>
<dbReference type="AlphaFoldDB" id="A0AAD7A684"/>
<evidence type="ECO:0000256" key="2">
    <source>
        <dbReference type="ARBA" id="ARBA00022723"/>
    </source>
</evidence>
<keyword evidence="6" id="KW-0804">Transcription</keyword>
<dbReference type="InterPro" id="IPR013087">
    <property type="entry name" value="Znf_C2H2_type"/>
</dbReference>
<sequence length="203" mass="22937">MNTEDVDGEPPRKKRRGGELGRDWKCEFDGCTKDFKSAGQVSLYGAHVKPFFLQKKALTTHTNITHLGQRDHVCPHETCKRAFGYKHLLQRHLAKRHSASSASESSDEDAAFFPTPAAAKLDIDTITGNNYAQAASKKLKAAKALRCPYPHLDDLAAVADGLLCDYVFSRAYDLRRHLQSEHDVIVDKNSVDMWVQVRWREQK</sequence>
<dbReference type="SMART" id="SM00355">
    <property type="entry name" value="ZnF_C2H2"/>
    <property type="match status" value="3"/>
</dbReference>
<evidence type="ECO:0000256" key="3">
    <source>
        <dbReference type="ARBA" id="ARBA00022771"/>
    </source>
</evidence>
<accession>A0AAD7A684</accession>
<dbReference type="PANTHER" id="PTHR46179:SF13">
    <property type="entry name" value="C2H2-TYPE DOMAIN-CONTAINING PROTEIN"/>
    <property type="match status" value="1"/>
</dbReference>
<evidence type="ECO:0000256" key="5">
    <source>
        <dbReference type="ARBA" id="ARBA00023015"/>
    </source>
</evidence>
<organism evidence="10 11">
    <name type="scientific">Mycena albidolilacea</name>
    <dbReference type="NCBI Taxonomy" id="1033008"/>
    <lineage>
        <taxon>Eukaryota</taxon>
        <taxon>Fungi</taxon>
        <taxon>Dikarya</taxon>
        <taxon>Basidiomycota</taxon>
        <taxon>Agaricomycotina</taxon>
        <taxon>Agaricomycetes</taxon>
        <taxon>Agaricomycetidae</taxon>
        <taxon>Agaricales</taxon>
        <taxon>Marasmiineae</taxon>
        <taxon>Mycenaceae</taxon>
        <taxon>Mycena</taxon>
    </lineage>
</organism>
<dbReference type="Pfam" id="PF00096">
    <property type="entry name" value="zf-C2H2"/>
    <property type="match status" value="1"/>
</dbReference>
<evidence type="ECO:0000259" key="9">
    <source>
        <dbReference type="PROSITE" id="PS50157"/>
    </source>
</evidence>
<dbReference type="InterPro" id="IPR051061">
    <property type="entry name" value="Zinc_finger_trans_reg"/>
</dbReference>
<dbReference type="PROSITE" id="PS50157">
    <property type="entry name" value="ZINC_FINGER_C2H2_2"/>
    <property type="match status" value="1"/>
</dbReference>